<dbReference type="PROSITE" id="PS50206">
    <property type="entry name" value="RHODANESE_3"/>
    <property type="match status" value="2"/>
</dbReference>
<reference evidence="3" key="1">
    <citation type="submission" date="2021-02" db="EMBL/GenBank/DDBJ databases">
        <authorList>
            <person name="Dougan E. K."/>
            <person name="Rhodes N."/>
            <person name="Thang M."/>
            <person name="Chan C."/>
        </authorList>
    </citation>
    <scope>NUCLEOTIDE SEQUENCE</scope>
</reference>
<dbReference type="EMBL" id="CAJNDS010002294">
    <property type="protein sequence ID" value="CAE7416107.1"/>
    <property type="molecule type" value="Genomic_DNA"/>
</dbReference>
<evidence type="ECO:0000313" key="4">
    <source>
        <dbReference type="Proteomes" id="UP000604046"/>
    </source>
</evidence>
<dbReference type="Gene3D" id="3.40.250.10">
    <property type="entry name" value="Rhodanese-like domain"/>
    <property type="match status" value="2"/>
</dbReference>
<evidence type="ECO:0000256" key="1">
    <source>
        <dbReference type="SAM" id="MobiDB-lite"/>
    </source>
</evidence>
<dbReference type="Proteomes" id="UP000604046">
    <property type="component" value="Unassembled WGS sequence"/>
</dbReference>
<dbReference type="PANTHER" id="PTHR43031:SF16">
    <property type="entry name" value="OXIDOREDUCTASE"/>
    <property type="match status" value="1"/>
</dbReference>
<feature type="domain" description="Rhodanese" evidence="2">
    <location>
        <begin position="460"/>
        <end position="562"/>
    </location>
</feature>
<dbReference type="CDD" id="cd00158">
    <property type="entry name" value="RHOD"/>
    <property type="match status" value="1"/>
</dbReference>
<dbReference type="AlphaFoldDB" id="A0A812R1Q7"/>
<comment type="caution">
    <text evidence="3">The sequence shown here is derived from an EMBL/GenBank/DDBJ whole genome shotgun (WGS) entry which is preliminary data.</text>
</comment>
<keyword evidence="4" id="KW-1185">Reference proteome</keyword>
<dbReference type="PANTHER" id="PTHR43031">
    <property type="entry name" value="FAD-DEPENDENT OXIDOREDUCTASE"/>
    <property type="match status" value="1"/>
</dbReference>
<dbReference type="SMART" id="SM00450">
    <property type="entry name" value="RHOD"/>
    <property type="match status" value="2"/>
</dbReference>
<dbReference type="SUPFAM" id="SSF52821">
    <property type="entry name" value="Rhodanese/Cell cycle control phosphatase"/>
    <property type="match status" value="2"/>
</dbReference>
<evidence type="ECO:0000313" key="3">
    <source>
        <dbReference type="EMBL" id="CAE7416107.1"/>
    </source>
</evidence>
<gene>
    <name evidence="3" type="ORF">SNAT2548_LOCUS22626</name>
</gene>
<name>A0A812R1Q7_9DINO</name>
<dbReference type="InterPro" id="IPR036873">
    <property type="entry name" value="Rhodanese-like_dom_sf"/>
</dbReference>
<sequence length="651" mass="71244">MAGYPQQMMFAMVPQAVVMPSAVVMPPAVLMPPIAAPVGIDIATEVQRMVECEGFKPMALADAEARLGSASQKYLASNCLRLEQVLKLHTSLISVWSQDDTGVLMVSVPSSPWLGADAKPPSEHGPTGPKQKENRDQVLTGILRGKALDIIEDLTNIPDLQESLRDIAAILLTSPDRTMLVSSLGNRISTRTRNFLRCAKLRTAQLLRCFSDDFFLEEKGAGTTVTYAKAAPKQYYVTPQQHQRIDSARHARLLKLATDVTMDFRQAKDISAGDLIEKLCSEGTQGMLLIDCRSEAEQVLSALPGAVQLYHVTAEHLQQAAFVVAYCCIGCRSAEWCQELSSSAVAHKLHYLKGGIAAWLHEGGQLIQPNTGMPCRLVHCWTWELTPFFPTRGCEVHSPAQLGTMAQTEIESSPQRSLTRASRARLDRLRNLAWEVRLRYCPSVLCLDAEDVQRLISESATGGYIFVDVRTNEERQVSTISCPTCPTITKEEFLQKMAGNLPNLPYTFLVFCTVGGRSGRFCQDLLTEPQKHGVHGKVNSSQMKSILGGIAAWVHAGGNLVDTLGNPTRKVSPWCQAFMDIFPVSGAELVLDELQVVPQDARAFIDCKSCAEMAAEVSAPGRILRTCQALAPEVLADTLSRAAETCAPYDD</sequence>
<proteinExistence type="predicted"/>
<organism evidence="3 4">
    <name type="scientific">Symbiodinium natans</name>
    <dbReference type="NCBI Taxonomy" id="878477"/>
    <lineage>
        <taxon>Eukaryota</taxon>
        <taxon>Sar</taxon>
        <taxon>Alveolata</taxon>
        <taxon>Dinophyceae</taxon>
        <taxon>Suessiales</taxon>
        <taxon>Symbiodiniaceae</taxon>
        <taxon>Symbiodinium</taxon>
    </lineage>
</organism>
<dbReference type="Pfam" id="PF00581">
    <property type="entry name" value="Rhodanese"/>
    <property type="match status" value="1"/>
</dbReference>
<dbReference type="OrthoDB" id="413583at2759"/>
<protein>
    <recommendedName>
        <fullName evidence="2">Rhodanese domain-containing protein</fullName>
    </recommendedName>
</protein>
<feature type="region of interest" description="Disordered" evidence="1">
    <location>
        <begin position="114"/>
        <end position="135"/>
    </location>
</feature>
<feature type="domain" description="Rhodanese" evidence="2">
    <location>
        <begin position="283"/>
        <end position="368"/>
    </location>
</feature>
<dbReference type="InterPro" id="IPR001763">
    <property type="entry name" value="Rhodanese-like_dom"/>
</dbReference>
<evidence type="ECO:0000259" key="2">
    <source>
        <dbReference type="PROSITE" id="PS50206"/>
    </source>
</evidence>
<dbReference type="InterPro" id="IPR050229">
    <property type="entry name" value="GlpE_sulfurtransferase"/>
</dbReference>
<accession>A0A812R1Q7</accession>